<sequence length="47" mass="5399">MLGESKRNRECEDMNANPEEQRISYVSRLASSMGYVNFCGIVQWAEV</sequence>
<organism evidence="1 2">
    <name type="scientific">Senna tora</name>
    <dbReference type="NCBI Taxonomy" id="362788"/>
    <lineage>
        <taxon>Eukaryota</taxon>
        <taxon>Viridiplantae</taxon>
        <taxon>Streptophyta</taxon>
        <taxon>Embryophyta</taxon>
        <taxon>Tracheophyta</taxon>
        <taxon>Spermatophyta</taxon>
        <taxon>Magnoliopsida</taxon>
        <taxon>eudicotyledons</taxon>
        <taxon>Gunneridae</taxon>
        <taxon>Pentapetalae</taxon>
        <taxon>rosids</taxon>
        <taxon>fabids</taxon>
        <taxon>Fabales</taxon>
        <taxon>Fabaceae</taxon>
        <taxon>Caesalpinioideae</taxon>
        <taxon>Cassia clade</taxon>
        <taxon>Senna</taxon>
    </lineage>
</organism>
<comment type="caution">
    <text evidence="1">The sequence shown here is derived from an EMBL/GenBank/DDBJ whole genome shotgun (WGS) entry which is preliminary data.</text>
</comment>
<accession>A0A835CCP0</accession>
<evidence type="ECO:0000313" key="1">
    <source>
        <dbReference type="EMBL" id="KAF7834647.1"/>
    </source>
</evidence>
<proteinExistence type="predicted"/>
<gene>
    <name evidence="1" type="ORF">G2W53_009506</name>
</gene>
<dbReference type="AlphaFoldDB" id="A0A835CCP0"/>
<reference evidence="1" key="1">
    <citation type="submission" date="2020-09" db="EMBL/GenBank/DDBJ databases">
        <title>Genome-Enabled Discovery of Anthraquinone Biosynthesis in Senna tora.</title>
        <authorList>
            <person name="Kang S.-H."/>
            <person name="Pandey R.P."/>
            <person name="Lee C.-M."/>
            <person name="Sim J.-S."/>
            <person name="Jeong J.-T."/>
            <person name="Choi B.-S."/>
            <person name="Jung M."/>
            <person name="Ginzburg D."/>
            <person name="Zhao K."/>
            <person name="Won S.Y."/>
            <person name="Oh T.-J."/>
            <person name="Yu Y."/>
            <person name="Kim N.-H."/>
            <person name="Lee O.R."/>
            <person name="Lee T.-H."/>
            <person name="Bashyal P."/>
            <person name="Kim T.-S."/>
            <person name="Lee W.-H."/>
            <person name="Kawkins C."/>
            <person name="Kim C.-K."/>
            <person name="Kim J.S."/>
            <person name="Ahn B.O."/>
            <person name="Rhee S.Y."/>
            <person name="Sohng J.K."/>
        </authorList>
    </citation>
    <scope>NUCLEOTIDE SEQUENCE</scope>
    <source>
        <tissue evidence="1">Leaf</tissue>
    </source>
</reference>
<protein>
    <submittedName>
        <fullName evidence="1">Uncharacterized protein</fullName>
    </submittedName>
</protein>
<name>A0A835CCP0_9FABA</name>
<evidence type="ECO:0000313" key="2">
    <source>
        <dbReference type="Proteomes" id="UP000634136"/>
    </source>
</evidence>
<dbReference type="EMBL" id="JAAIUW010000004">
    <property type="protein sequence ID" value="KAF7834647.1"/>
    <property type="molecule type" value="Genomic_DNA"/>
</dbReference>
<keyword evidence="2" id="KW-1185">Reference proteome</keyword>
<dbReference type="Proteomes" id="UP000634136">
    <property type="component" value="Unassembled WGS sequence"/>
</dbReference>